<organism evidence="1 2">
    <name type="scientific">Burkholderia lata (strain ATCC 17760 / DSM 23089 / LMG 22485 / NCIMB 9086 / R18194 / 383)</name>
    <dbReference type="NCBI Taxonomy" id="482957"/>
    <lineage>
        <taxon>Bacteria</taxon>
        <taxon>Pseudomonadati</taxon>
        <taxon>Pseudomonadota</taxon>
        <taxon>Betaproteobacteria</taxon>
        <taxon>Burkholderiales</taxon>
        <taxon>Burkholderiaceae</taxon>
        <taxon>Burkholderia</taxon>
        <taxon>Burkholderia cepacia complex</taxon>
    </lineage>
</organism>
<name>A0A6P2WKY7_BURL3</name>
<proteinExistence type="predicted"/>
<dbReference type="EMBL" id="CABVQN010000008">
    <property type="protein sequence ID" value="VWC95693.1"/>
    <property type="molecule type" value="Genomic_DNA"/>
</dbReference>
<accession>A0A6P2WKY7</accession>
<dbReference type="AlphaFoldDB" id="A0A6P2WKY7"/>
<evidence type="ECO:0000313" key="1">
    <source>
        <dbReference type="EMBL" id="VWC95693.1"/>
    </source>
</evidence>
<sequence>MVPHEETGARHSFEVLKDGQWQHAGMGEIRKGDWFRYIVGRDHEQFGLMFEAADDAYDDPDDEDSYCVRAARVKVDETRLKLH</sequence>
<reference evidence="1 2" key="1">
    <citation type="submission" date="2019-09" db="EMBL/GenBank/DDBJ databases">
        <authorList>
            <person name="Depoorter E."/>
        </authorList>
    </citation>
    <scope>NUCLEOTIDE SEQUENCE [LARGE SCALE GENOMIC DNA]</scope>
    <source>
        <strain evidence="1">R-39750</strain>
    </source>
</reference>
<protein>
    <submittedName>
        <fullName evidence="1">Uncharacterized protein</fullName>
    </submittedName>
</protein>
<gene>
    <name evidence="1" type="ORF">BLA39750_02206</name>
</gene>
<dbReference type="RefSeq" id="WP_175012184.1">
    <property type="nucleotide sequence ID" value="NZ_CABVQN010000008.1"/>
</dbReference>
<evidence type="ECO:0000313" key="2">
    <source>
        <dbReference type="Proteomes" id="UP000494110"/>
    </source>
</evidence>
<dbReference type="Proteomes" id="UP000494110">
    <property type="component" value="Unassembled WGS sequence"/>
</dbReference>